<organism evidence="1 2">
    <name type="scientific">Clytia hemisphaerica</name>
    <dbReference type="NCBI Taxonomy" id="252671"/>
    <lineage>
        <taxon>Eukaryota</taxon>
        <taxon>Metazoa</taxon>
        <taxon>Cnidaria</taxon>
        <taxon>Hydrozoa</taxon>
        <taxon>Hydroidolina</taxon>
        <taxon>Leptothecata</taxon>
        <taxon>Obeliida</taxon>
        <taxon>Clytiidae</taxon>
        <taxon>Clytia</taxon>
    </lineage>
</organism>
<dbReference type="Proteomes" id="UP000594262">
    <property type="component" value="Unplaced"/>
</dbReference>
<keyword evidence="2" id="KW-1185">Reference proteome</keyword>
<evidence type="ECO:0000313" key="1">
    <source>
        <dbReference type="EnsemblMetazoa" id="CLYHEMP000882.2"/>
    </source>
</evidence>
<reference evidence="1" key="1">
    <citation type="submission" date="2021-01" db="UniProtKB">
        <authorList>
            <consortium name="EnsemblMetazoa"/>
        </authorList>
    </citation>
    <scope>IDENTIFICATION</scope>
</reference>
<dbReference type="OrthoDB" id="5951880at2759"/>
<dbReference type="AlphaFoldDB" id="A0A7M5UQA4"/>
<dbReference type="RefSeq" id="XP_066922055.1">
    <property type="nucleotide sequence ID" value="XM_067065954.1"/>
</dbReference>
<name>A0A7M5UQA4_9CNID</name>
<evidence type="ECO:0000313" key="2">
    <source>
        <dbReference type="Proteomes" id="UP000594262"/>
    </source>
</evidence>
<protein>
    <submittedName>
        <fullName evidence="1">Uncharacterized protein</fullName>
    </submittedName>
</protein>
<proteinExistence type="predicted"/>
<accession>A0A7M5UQA4</accession>
<dbReference type="EnsemblMetazoa" id="CLYHEMT000882.2">
    <property type="protein sequence ID" value="CLYHEMP000882.2"/>
    <property type="gene ID" value="CLYHEMG000882"/>
</dbReference>
<sequence length="295" mass="33753">MTSSVTQLTRSIFRKSGKILSRHTTSKRLFHSTLPVLSDRIEKHTVQDASTFLNNMLLQCKGAAIFAGTGQYHEEKNQDRLVMLNFVDDFLQDSSINVFDSQELLDCCLRDSDVDLLINSLKAHSKFPVYNGELDIVDTSSWQHGFTLKPFSIFTPVERILLFNDGKLYVNTLGDVQTVPIEDIEYVGLWVSDEPYNERRLLLGLKGLQTKMLLSLERDLVHCDMAKLTLDTEWMMKAAALLCVHISQAGNSNIYLKVSPCLQPINNEWVAMRQKIWMEMIQKNTWGDKKNDDDD</sequence>
<dbReference type="GeneID" id="136809423"/>